<dbReference type="PROSITE" id="PS51352">
    <property type="entry name" value="THIOREDOXIN_2"/>
    <property type="match status" value="1"/>
</dbReference>
<comment type="function">
    <text evidence="1">Thiol-specific peroxidase that catalyzes the reduction of hydrogen peroxide and organic hydroperoxides to water and alcohols, respectively. Plays a role in cell protection against oxidative stress by detoxifying peroxides and as sensor of hydrogen peroxide-mediated signaling events.</text>
</comment>
<dbReference type="GO" id="GO:0140824">
    <property type="term" value="F:thioredoxin-dependent peroxiredoxin activity"/>
    <property type="evidence" value="ECO:0007669"/>
    <property type="project" value="UniProtKB-EC"/>
</dbReference>
<proteinExistence type="inferred from homology"/>
<keyword evidence="7" id="KW-1015">Disulfide bond</keyword>
<keyword evidence="5" id="KW-0049">Antioxidant</keyword>
<evidence type="ECO:0000256" key="3">
    <source>
        <dbReference type="ARBA" id="ARBA00013017"/>
    </source>
</evidence>
<dbReference type="SUPFAM" id="SSF52833">
    <property type="entry name" value="Thioredoxin-like"/>
    <property type="match status" value="1"/>
</dbReference>
<dbReference type="Proteomes" id="UP000631670">
    <property type="component" value="Unassembled WGS sequence"/>
</dbReference>
<dbReference type="Gene3D" id="3.40.30.10">
    <property type="entry name" value="Glutaredoxin"/>
    <property type="match status" value="1"/>
</dbReference>
<protein>
    <recommendedName>
        <fullName evidence="3">thioredoxin-dependent peroxiredoxin</fullName>
        <ecNumber evidence="3">1.11.1.24</ecNumber>
    </recommendedName>
    <alternativeName>
        <fullName evidence="11">Bacterioferritin comigratory protein</fullName>
    </alternativeName>
    <alternativeName>
        <fullName evidence="9">Thioredoxin peroxidase</fullName>
    </alternativeName>
</protein>
<comment type="similarity">
    <text evidence="10">Belongs to the peroxiredoxin family. BCP/PrxQ subfamily.</text>
</comment>
<evidence type="ECO:0000256" key="8">
    <source>
        <dbReference type="ARBA" id="ARBA00023284"/>
    </source>
</evidence>
<dbReference type="RefSeq" id="WP_086865431.1">
    <property type="nucleotide sequence ID" value="NZ_CP172961.1"/>
</dbReference>
<dbReference type="EMBL" id="JADBEG010000001">
    <property type="protein sequence ID" value="MBE1496664.1"/>
    <property type="molecule type" value="Genomic_DNA"/>
</dbReference>
<evidence type="ECO:0000259" key="13">
    <source>
        <dbReference type="PROSITE" id="PS51352"/>
    </source>
</evidence>
<dbReference type="InterPro" id="IPR050924">
    <property type="entry name" value="Peroxiredoxin_BCP/PrxQ"/>
</dbReference>
<evidence type="ECO:0000256" key="6">
    <source>
        <dbReference type="ARBA" id="ARBA00023002"/>
    </source>
</evidence>
<dbReference type="PIRSF" id="PIRSF000239">
    <property type="entry name" value="AHPC"/>
    <property type="match status" value="1"/>
</dbReference>
<keyword evidence="8" id="KW-0676">Redox-active center</keyword>
<evidence type="ECO:0000256" key="7">
    <source>
        <dbReference type="ARBA" id="ARBA00023157"/>
    </source>
</evidence>
<gene>
    <name evidence="14" type="ORF">H4696_003764</name>
</gene>
<evidence type="ECO:0000256" key="4">
    <source>
        <dbReference type="ARBA" id="ARBA00022559"/>
    </source>
</evidence>
<evidence type="ECO:0000256" key="11">
    <source>
        <dbReference type="ARBA" id="ARBA00041373"/>
    </source>
</evidence>
<evidence type="ECO:0000256" key="1">
    <source>
        <dbReference type="ARBA" id="ARBA00003330"/>
    </source>
</evidence>
<evidence type="ECO:0000313" key="15">
    <source>
        <dbReference type="Proteomes" id="UP000631670"/>
    </source>
</evidence>
<keyword evidence="15" id="KW-1185">Reference proteome</keyword>
<organism evidence="14 15">
    <name type="scientific">Amycolatopsis lexingtonensis</name>
    <dbReference type="NCBI Taxonomy" id="218822"/>
    <lineage>
        <taxon>Bacteria</taxon>
        <taxon>Bacillati</taxon>
        <taxon>Actinomycetota</taxon>
        <taxon>Actinomycetes</taxon>
        <taxon>Pseudonocardiales</taxon>
        <taxon>Pseudonocardiaceae</taxon>
        <taxon>Amycolatopsis</taxon>
    </lineage>
</organism>
<evidence type="ECO:0000313" key="14">
    <source>
        <dbReference type="EMBL" id="MBE1496664.1"/>
    </source>
</evidence>
<reference evidence="14 15" key="1">
    <citation type="submission" date="2020-10" db="EMBL/GenBank/DDBJ databases">
        <title>Sequencing the genomes of 1000 actinobacteria strains.</title>
        <authorList>
            <person name="Klenk H.-P."/>
        </authorList>
    </citation>
    <scope>NUCLEOTIDE SEQUENCE [LARGE SCALE GENOMIC DNA]</scope>
    <source>
        <strain evidence="14 15">DSM 44653</strain>
    </source>
</reference>
<comment type="caution">
    <text evidence="14">The sequence shown here is derived from an EMBL/GenBank/DDBJ whole genome shotgun (WGS) entry which is preliminary data.</text>
</comment>
<dbReference type="PANTHER" id="PTHR42801:SF8">
    <property type="entry name" value="PEROXIREDOXIN RV1608C-RELATED"/>
    <property type="match status" value="1"/>
</dbReference>
<dbReference type="CDD" id="cd03017">
    <property type="entry name" value="PRX_BCP"/>
    <property type="match status" value="1"/>
</dbReference>
<comment type="catalytic activity">
    <reaction evidence="12">
        <text>a hydroperoxide + [thioredoxin]-dithiol = an alcohol + [thioredoxin]-disulfide + H2O</text>
        <dbReference type="Rhea" id="RHEA:62620"/>
        <dbReference type="Rhea" id="RHEA-COMP:10698"/>
        <dbReference type="Rhea" id="RHEA-COMP:10700"/>
        <dbReference type="ChEBI" id="CHEBI:15377"/>
        <dbReference type="ChEBI" id="CHEBI:29950"/>
        <dbReference type="ChEBI" id="CHEBI:30879"/>
        <dbReference type="ChEBI" id="CHEBI:35924"/>
        <dbReference type="ChEBI" id="CHEBI:50058"/>
        <dbReference type="EC" id="1.11.1.24"/>
    </reaction>
</comment>
<sequence length="153" mass="16841">MDAGDLAPDFTLPDDQGADRTLSDFLATGPVVLFFYPAAMTGGCTAESCHFRDLAAEFAEVGAHRIGISPDGVTKQRQFSEANGFDYPLLSDVDGEVAKQFGVWRKLLPLHAKRVTFVIGEDRKVLEKIKSELNFTVHADQALKVLRERNKVS</sequence>
<evidence type="ECO:0000256" key="9">
    <source>
        <dbReference type="ARBA" id="ARBA00032824"/>
    </source>
</evidence>
<evidence type="ECO:0000256" key="5">
    <source>
        <dbReference type="ARBA" id="ARBA00022862"/>
    </source>
</evidence>
<dbReference type="InterPro" id="IPR024706">
    <property type="entry name" value="Peroxiredoxin_AhpC-typ"/>
</dbReference>
<evidence type="ECO:0000256" key="2">
    <source>
        <dbReference type="ARBA" id="ARBA00011245"/>
    </source>
</evidence>
<dbReference type="InterPro" id="IPR036249">
    <property type="entry name" value="Thioredoxin-like_sf"/>
</dbReference>
<dbReference type="PANTHER" id="PTHR42801">
    <property type="entry name" value="THIOREDOXIN-DEPENDENT PEROXIDE REDUCTASE"/>
    <property type="match status" value="1"/>
</dbReference>
<evidence type="ECO:0000256" key="10">
    <source>
        <dbReference type="ARBA" id="ARBA00038489"/>
    </source>
</evidence>
<name>A0ABR9I0C5_9PSEU</name>
<dbReference type="InterPro" id="IPR000866">
    <property type="entry name" value="AhpC/TSA"/>
</dbReference>
<evidence type="ECO:0000256" key="12">
    <source>
        <dbReference type="ARBA" id="ARBA00049091"/>
    </source>
</evidence>
<comment type="subunit">
    <text evidence="2">Monomer.</text>
</comment>
<dbReference type="InterPro" id="IPR013766">
    <property type="entry name" value="Thioredoxin_domain"/>
</dbReference>
<feature type="domain" description="Thioredoxin" evidence="13">
    <location>
        <begin position="1"/>
        <end position="151"/>
    </location>
</feature>
<keyword evidence="4 14" id="KW-0575">Peroxidase</keyword>
<dbReference type="EC" id="1.11.1.24" evidence="3"/>
<dbReference type="Pfam" id="PF00578">
    <property type="entry name" value="AhpC-TSA"/>
    <property type="match status" value="1"/>
</dbReference>
<keyword evidence="6 14" id="KW-0560">Oxidoreductase</keyword>
<accession>A0ABR9I0C5</accession>